<dbReference type="Gene3D" id="3.30.420.10">
    <property type="entry name" value="Ribonuclease H-like superfamily/Ribonuclease H"/>
    <property type="match status" value="1"/>
</dbReference>
<name>A0AAV3QT35_LITER</name>
<dbReference type="PANTHER" id="PTHR48475">
    <property type="entry name" value="RIBONUCLEASE H"/>
    <property type="match status" value="1"/>
</dbReference>
<reference evidence="1 2" key="1">
    <citation type="submission" date="2024-01" db="EMBL/GenBank/DDBJ databases">
        <title>The complete chloroplast genome sequence of Lithospermum erythrorhizon: insights into the phylogenetic relationship among Boraginaceae species and the maternal lineages of purple gromwells.</title>
        <authorList>
            <person name="Okada T."/>
            <person name="Watanabe K."/>
        </authorList>
    </citation>
    <scope>NUCLEOTIDE SEQUENCE [LARGE SCALE GENOMIC DNA]</scope>
</reference>
<dbReference type="SUPFAM" id="SSF53098">
    <property type="entry name" value="Ribonuclease H-like"/>
    <property type="match status" value="1"/>
</dbReference>
<dbReference type="EMBL" id="BAABME010022206">
    <property type="protein sequence ID" value="GAA0165252.1"/>
    <property type="molecule type" value="Genomic_DNA"/>
</dbReference>
<dbReference type="InterPro" id="IPR036397">
    <property type="entry name" value="RNaseH_sf"/>
</dbReference>
<evidence type="ECO:0000313" key="1">
    <source>
        <dbReference type="EMBL" id="GAA0165252.1"/>
    </source>
</evidence>
<dbReference type="GO" id="GO:0003676">
    <property type="term" value="F:nucleic acid binding"/>
    <property type="evidence" value="ECO:0007669"/>
    <property type="project" value="InterPro"/>
</dbReference>
<organism evidence="1 2">
    <name type="scientific">Lithospermum erythrorhizon</name>
    <name type="common">Purple gromwell</name>
    <name type="synonym">Lithospermum officinale var. erythrorhizon</name>
    <dbReference type="NCBI Taxonomy" id="34254"/>
    <lineage>
        <taxon>Eukaryota</taxon>
        <taxon>Viridiplantae</taxon>
        <taxon>Streptophyta</taxon>
        <taxon>Embryophyta</taxon>
        <taxon>Tracheophyta</taxon>
        <taxon>Spermatophyta</taxon>
        <taxon>Magnoliopsida</taxon>
        <taxon>eudicotyledons</taxon>
        <taxon>Gunneridae</taxon>
        <taxon>Pentapetalae</taxon>
        <taxon>asterids</taxon>
        <taxon>lamiids</taxon>
        <taxon>Boraginales</taxon>
        <taxon>Boraginaceae</taxon>
        <taxon>Boraginoideae</taxon>
        <taxon>Lithospermeae</taxon>
        <taxon>Lithospermum</taxon>
    </lineage>
</organism>
<proteinExistence type="predicted"/>
<dbReference type="PANTHER" id="PTHR48475:SF2">
    <property type="entry name" value="RIBONUCLEASE H"/>
    <property type="match status" value="1"/>
</dbReference>
<protein>
    <recommendedName>
        <fullName evidence="3">Integrase catalytic domain-containing protein</fullName>
    </recommendedName>
</protein>
<accession>A0AAV3QT35</accession>
<evidence type="ECO:0008006" key="3">
    <source>
        <dbReference type="Google" id="ProtNLM"/>
    </source>
</evidence>
<keyword evidence="2" id="KW-1185">Reference proteome</keyword>
<sequence length="95" mass="11227">MCQWLGIEHRFTPVCYPQYNGQVEVMDRTIFLGIKKNLLESGEKWYENLDHVLWSYQTTPSSATGETLFSLVYDTEAGKEIEHTWHGIYLKKYYV</sequence>
<gene>
    <name evidence="1" type="ORF">LIER_39944</name>
</gene>
<dbReference type="InterPro" id="IPR012337">
    <property type="entry name" value="RNaseH-like_sf"/>
</dbReference>
<evidence type="ECO:0000313" key="2">
    <source>
        <dbReference type="Proteomes" id="UP001454036"/>
    </source>
</evidence>
<comment type="caution">
    <text evidence="1">The sequence shown here is derived from an EMBL/GenBank/DDBJ whole genome shotgun (WGS) entry which is preliminary data.</text>
</comment>
<dbReference type="Proteomes" id="UP001454036">
    <property type="component" value="Unassembled WGS sequence"/>
</dbReference>
<dbReference type="AlphaFoldDB" id="A0AAV3QT35"/>